<keyword evidence="3 7" id="KW-1133">Transmembrane helix</keyword>
<evidence type="ECO:0000256" key="7">
    <source>
        <dbReference type="SAM" id="Phobius"/>
    </source>
</evidence>
<dbReference type="OrthoDB" id="2503928at2759"/>
<dbReference type="InterPro" id="IPR044780">
    <property type="entry name" value="Heh2/Src1"/>
</dbReference>
<feature type="compositionally biased region" description="Basic and acidic residues" evidence="6">
    <location>
        <begin position="249"/>
        <end position="263"/>
    </location>
</feature>
<dbReference type="GO" id="GO:0003682">
    <property type="term" value="F:chromatin binding"/>
    <property type="evidence" value="ECO:0007669"/>
    <property type="project" value="InterPro"/>
</dbReference>
<proteinExistence type="predicted"/>
<feature type="compositionally biased region" description="Basic and acidic residues" evidence="6">
    <location>
        <begin position="103"/>
        <end position="134"/>
    </location>
</feature>
<evidence type="ECO:0000313" key="10">
    <source>
        <dbReference type="Proteomes" id="UP000188320"/>
    </source>
</evidence>
<dbReference type="GO" id="GO:0005783">
    <property type="term" value="C:endoplasmic reticulum"/>
    <property type="evidence" value="ECO:0007669"/>
    <property type="project" value="TreeGrafter"/>
</dbReference>
<keyword evidence="5" id="KW-0539">Nucleus</keyword>
<evidence type="ECO:0000256" key="1">
    <source>
        <dbReference type="ARBA" id="ARBA00004126"/>
    </source>
</evidence>
<evidence type="ECO:0000256" key="3">
    <source>
        <dbReference type="ARBA" id="ARBA00022989"/>
    </source>
</evidence>
<feature type="domain" description="Man1/Src1-like C-terminal" evidence="8">
    <location>
        <begin position="687"/>
        <end position="854"/>
    </location>
</feature>
<organism evidence="9 10">
    <name type="scientific">Zancudomyces culisetae</name>
    <name type="common">Gut fungus</name>
    <name type="synonym">Smittium culisetae</name>
    <dbReference type="NCBI Taxonomy" id="1213189"/>
    <lineage>
        <taxon>Eukaryota</taxon>
        <taxon>Fungi</taxon>
        <taxon>Fungi incertae sedis</taxon>
        <taxon>Zoopagomycota</taxon>
        <taxon>Kickxellomycotina</taxon>
        <taxon>Harpellomycetes</taxon>
        <taxon>Harpellales</taxon>
        <taxon>Legeriomycetaceae</taxon>
        <taxon>Zancudomyces</taxon>
    </lineage>
</organism>
<evidence type="ECO:0000256" key="2">
    <source>
        <dbReference type="ARBA" id="ARBA00022692"/>
    </source>
</evidence>
<feature type="region of interest" description="Disordered" evidence="6">
    <location>
        <begin position="229"/>
        <end position="263"/>
    </location>
</feature>
<feature type="domain" description="Man1/Src1-like C-terminal" evidence="8">
    <location>
        <begin position="562"/>
        <end position="649"/>
    </location>
</feature>
<protein>
    <recommendedName>
        <fullName evidence="8">Man1/Src1-like C-terminal domain-containing protein</fullName>
    </recommendedName>
</protein>
<dbReference type="GO" id="GO:0005637">
    <property type="term" value="C:nuclear inner membrane"/>
    <property type="evidence" value="ECO:0007669"/>
    <property type="project" value="InterPro"/>
</dbReference>
<dbReference type="GO" id="GO:0034399">
    <property type="term" value="C:nuclear periphery"/>
    <property type="evidence" value="ECO:0007669"/>
    <property type="project" value="TreeGrafter"/>
</dbReference>
<evidence type="ECO:0000256" key="4">
    <source>
        <dbReference type="ARBA" id="ARBA00023136"/>
    </source>
</evidence>
<feature type="region of interest" description="Disordered" evidence="6">
    <location>
        <begin position="321"/>
        <end position="362"/>
    </location>
</feature>
<dbReference type="EMBL" id="LSSK01000613">
    <property type="protein sequence ID" value="OMH82690.1"/>
    <property type="molecule type" value="Genomic_DNA"/>
</dbReference>
<gene>
    <name evidence="9" type="ORF">AX774_g3811</name>
</gene>
<accession>A0A1R1PP08</accession>
<feature type="non-terminal residue" evidence="9">
    <location>
        <position position="1"/>
    </location>
</feature>
<keyword evidence="4 7" id="KW-0472">Membrane</keyword>
<dbReference type="Proteomes" id="UP000188320">
    <property type="component" value="Unassembled WGS sequence"/>
</dbReference>
<feature type="transmembrane region" description="Helical" evidence="7">
    <location>
        <begin position="770"/>
        <end position="796"/>
    </location>
</feature>
<feature type="compositionally biased region" description="Basic and acidic residues" evidence="6">
    <location>
        <begin position="198"/>
        <end position="213"/>
    </location>
</feature>
<evidence type="ECO:0000313" key="9">
    <source>
        <dbReference type="EMBL" id="OMH82690.1"/>
    </source>
</evidence>
<feature type="compositionally biased region" description="Basic and acidic residues" evidence="6">
    <location>
        <begin position="149"/>
        <end position="169"/>
    </location>
</feature>
<name>A0A1R1PP08_ZANCU</name>
<evidence type="ECO:0000259" key="8">
    <source>
        <dbReference type="Pfam" id="PF09402"/>
    </source>
</evidence>
<feature type="compositionally biased region" description="Basic and acidic residues" evidence="6">
    <location>
        <begin position="176"/>
        <end position="187"/>
    </location>
</feature>
<feature type="compositionally biased region" description="Basic and acidic residues" evidence="6">
    <location>
        <begin position="353"/>
        <end position="362"/>
    </location>
</feature>
<keyword evidence="2 7" id="KW-0812">Transmembrane</keyword>
<dbReference type="PANTHER" id="PTHR47808:SF2">
    <property type="entry name" value="LEM DOMAIN-CONTAINING PROTEIN 2"/>
    <property type="match status" value="1"/>
</dbReference>
<dbReference type="GO" id="GO:0071763">
    <property type="term" value="P:nuclear membrane organization"/>
    <property type="evidence" value="ECO:0007669"/>
    <property type="project" value="TreeGrafter"/>
</dbReference>
<comment type="caution">
    <text evidence="9">The sequence shown here is derived from an EMBL/GenBank/DDBJ whole genome shotgun (WGS) entry which is preliminary data.</text>
</comment>
<feature type="compositionally biased region" description="Basic residues" evidence="6">
    <location>
        <begin position="136"/>
        <end position="148"/>
    </location>
</feature>
<evidence type="ECO:0000256" key="6">
    <source>
        <dbReference type="SAM" id="MobiDB-lite"/>
    </source>
</evidence>
<keyword evidence="10" id="KW-1185">Reference proteome</keyword>
<dbReference type="InterPro" id="IPR018996">
    <property type="entry name" value="Man1/Src1-like_C"/>
</dbReference>
<feature type="region of interest" description="Disordered" evidence="6">
    <location>
        <begin position="103"/>
        <end position="213"/>
    </location>
</feature>
<comment type="subcellular location">
    <subcellularLocation>
        <location evidence="1">Nucleus membrane</location>
    </subcellularLocation>
</comment>
<evidence type="ECO:0000256" key="5">
    <source>
        <dbReference type="ARBA" id="ARBA00023242"/>
    </source>
</evidence>
<dbReference type="AlphaFoldDB" id="A0A1R1PP08"/>
<dbReference type="Pfam" id="PF09402">
    <property type="entry name" value="MSC"/>
    <property type="match status" value="2"/>
</dbReference>
<reference evidence="10" key="1">
    <citation type="submission" date="2017-01" db="EMBL/GenBank/DDBJ databases">
        <authorList>
            <person name="Wang Y."/>
            <person name="White M."/>
            <person name="Kvist S."/>
            <person name="Moncalvo J.-M."/>
        </authorList>
    </citation>
    <scope>NUCLEOTIDE SEQUENCE [LARGE SCALE GENOMIC DNA]</scope>
    <source>
        <strain evidence="10">COL-18-3</strain>
    </source>
</reference>
<sequence>ETGEDRYMKVYGVDEFRFSVGLVYIVKVMCFAPILSDKVGPEGCKSNTTLKDNDTLLNRVGEKASVLWHVDLSGYSLISKTHHQLVELPVLIDIYGSVNDTTKKSHEKVHSHEKKKKQESGDVAKTQEESETPTKKIGKKERKRKHQDTKKDDEDSHQMRSPDSMKKVADTATEEAEAKYSEAETSKKSKKRKRDRKSKGGLERGANEMEVEQIHQDVVMEETAVKAAVPQEHVDVGEKPQTGEQQTELEAKAESQPEVVPEKVVDKSAFPSYPPIPRPQKSTAVPSFGEGYTRLFAGCDEDRRRVTSRTKENRRITIDSFPTLNSGISGGEGGASPEAKVQRPRGVSQAEETSIHQRRDEYSKAIQRKQRRLSQVFADEFGMEEWRTQEENKRIKASNEGIAVEPTYVPKTVENLAAKEETLSLKCILLRVLLLISAVGVVFATWKQNEQFVVGYRNANHSAAVKEIQLPEIEDGYEKIGELANAYLRYAIDKFIKPQGLRCPKHGTCLVGASIPRRQAFGEPEDTLLSKKSTRSVPLISELGDFVRVFTESKENYTGEPVLKCNKGYVVRYPIRYASNIYPFAPICVPDKHTAQKIADVARIIEGTLKRYRGSKDCDLNIEEQILEIKNTKLDKINSKTLTIKKATLIRESPKDVVEIVEGVMKKYVKARVFGFDGSQDSGELEDPELIATHGMSEAEIKQVLRSVLFMTSADLEKIFDTALDKISADEKSDIQVVNLESEDADGKESSELYLVSKTTTYSLFCQLRLLLLLLINVIVSNLKLLTPVVLISWFVSKRFSYYKVEKMAVKELVSQVKFILETASKMHESDPSTYPYKKVSVDQLKSKLMYDSNGSEDDFGPANVVPIEGSHSLYDLTDSLINNTTKYYFNNTACILRVWDKVVQEIETKNADTISVVADYCEGQVVSDPKYVSTKFWEWR</sequence>
<dbReference type="PANTHER" id="PTHR47808">
    <property type="entry name" value="INNER NUCLEAR MEMBRANE PROTEIN HEH2-RELATED"/>
    <property type="match status" value="1"/>
</dbReference>
<feature type="compositionally biased region" description="Basic residues" evidence="6">
    <location>
        <begin position="188"/>
        <end position="197"/>
    </location>
</feature>